<name>A0A9N7YY20_PLEPL</name>
<proteinExistence type="predicted"/>
<sequence length="149" mass="16006">MSPLSPGSLSAIVPLSPKRSLGDTFVASLDSVLHPTTTTTTTSPLCPSVHLSVEQGEEEAEPRVTSTPLLHSQHTLKTIMGAFGSPRAGGSVHFTRGLPGAEPSSKVIIWIVLAFRRTHFEIRSCGRERFALARLKVRGLMILLDPPLS</sequence>
<gene>
    <name evidence="1" type="ORF">PLEPLA_LOCUS31834</name>
</gene>
<evidence type="ECO:0000313" key="1">
    <source>
        <dbReference type="EMBL" id="CAB1444118.1"/>
    </source>
</evidence>
<organism evidence="1 2">
    <name type="scientific">Pleuronectes platessa</name>
    <name type="common">European plaice</name>
    <dbReference type="NCBI Taxonomy" id="8262"/>
    <lineage>
        <taxon>Eukaryota</taxon>
        <taxon>Metazoa</taxon>
        <taxon>Chordata</taxon>
        <taxon>Craniata</taxon>
        <taxon>Vertebrata</taxon>
        <taxon>Euteleostomi</taxon>
        <taxon>Actinopterygii</taxon>
        <taxon>Neopterygii</taxon>
        <taxon>Teleostei</taxon>
        <taxon>Neoteleostei</taxon>
        <taxon>Acanthomorphata</taxon>
        <taxon>Carangaria</taxon>
        <taxon>Pleuronectiformes</taxon>
        <taxon>Pleuronectoidei</taxon>
        <taxon>Pleuronectidae</taxon>
        <taxon>Pleuronectes</taxon>
    </lineage>
</organism>
<reference evidence="1" key="1">
    <citation type="submission" date="2020-03" db="EMBL/GenBank/DDBJ databases">
        <authorList>
            <person name="Weist P."/>
        </authorList>
    </citation>
    <scope>NUCLEOTIDE SEQUENCE</scope>
</reference>
<accession>A0A9N7YY20</accession>
<keyword evidence="2" id="KW-1185">Reference proteome</keyword>
<protein>
    <submittedName>
        <fullName evidence="1">Uncharacterized protein</fullName>
    </submittedName>
</protein>
<evidence type="ECO:0000313" key="2">
    <source>
        <dbReference type="Proteomes" id="UP001153269"/>
    </source>
</evidence>
<comment type="caution">
    <text evidence="1">The sequence shown here is derived from an EMBL/GenBank/DDBJ whole genome shotgun (WGS) entry which is preliminary data.</text>
</comment>
<dbReference type="EMBL" id="CADEAL010003290">
    <property type="protein sequence ID" value="CAB1444118.1"/>
    <property type="molecule type" value="Genomic_DNA"/>
</dbReference>
<dbReference type="Proteomes" id="UP001153269">
    <property type="component" value="Unassembled WGS sequence"/>
</dbReference>
<dbReference type="AlphaFoldDB" id="A0A9N7YY20"/>